<accession>A0A0C3LF57</accession>
<comment type="similarity">
    <text evidence="1">Belongs to the eukaryotic ribosomal protein eL24 family.</text>
</comment>
<keyword evidence="3" id="KW-0687">Ribonucleoprotein</keyword>
<dbReference type="AlphaFoldDB" id="A0A0C3LF57"/>
<keyword evidence="7" id="KW-1185">Reference proteome</keyword>
<reference evidence="6 7" key="1">
    <citation type="submission" date="2014-04" db="EMBL/GenBank/DDBJ databases">
        <authorList>
            <consortium name="DOE Joint Genome Institute"/>
            <person name="Kuo A."/>
            <person name="Girlanda M."/>
            <person name="Perotto S."/>
            <person name="Kohler A."/>
            <person name="Nagy L.G."/>
            <person name="Floudas D."/>
            <person name="Copeland A."/>
            <person name="Barry K.W."/>
            <person name="Cichocki N."/>
            <person name="Veneault-Fourrey C."/>
            <person name="LaButti K."/>
            <person name="Lindquist E.A."/>
            <person name="Lipzen A."/>
            <person name="Lundell T."/>
            <person name="Morin E."/>
            <person name="Murat C."/>
            <person name="Sun H."/>
            <person name="Tunlid A."/>
            <person name="Henrissat B."/>
            <person name="Grigoriev I.V."/>
            <person name="Hibbett D.S."/>
            <person name="Martin F."/>
            <person name="Nordberg H.P."/>
            <person name="Cantor M.N."/>
            <person name="Hua S.X."/>
        </authorList>
    </citation>
    <scope>NUCLEOTIDE SEQUENCE [LARGE SCALE GENOMIC DNA]</scope>
    <source>
        <strain evidence="6 7">MUT 4182</strain>
    </source>
</reference>
<evidence type="ECO:0000256" key="3">
    <source>
        <dbReference type="ARBA" id="ARBA00023274"/>
    </source>
</evidence>
<evidence type="ECO:0000256" key="2">
    <source>
        <dbReference type="ARBA" id="ARBA00022980"/>
    </source>
</evidence>
<name>A0A0C3LF57_9AGAM</name>
<feature type="compositionally biased region" description="Basic and acidic residues" evidence="4">
    <location>
        <begin position="112"/>
        <end position="126"/>
    </location>
</feature>
<dbReference type="FunFam" id="2.30.170.20:FF:000002">
    <property type="entry name" value="60S ribosomal protein L24"/>
    <property type="match status" value="1"/>
</dbReference>
<protein>
    <recommendedName>
        <fullName evidence="5">Large ribosomal subunit protein eL24-related N-terminal domain-containing protein</fullName>
    </recommendedName>
</protein>
<dbReference type="GO" id="GO:0003729">
    <property type="term" value="F:mRNA binding"/>
    <property type="evidence" value="ECO:0007669"/>
    <property type="project" value="TreeGrafter"/>
</dbReference>
<evidence type="ECO:0000256" key="1">
    <source>
        <dbReference type="ARBA" id="ARBA00005647"/>
    </source>
</evidence>
<dbReference type="GO" id="GO:0003735">
    <property type="term" value="F:structural constituent of ribosome"/>
    <property type="evidence" value="ECO:0007669"/>
    <property type="project" value="InterPro"/>
</dbReference>
<dbReference type="CDD" id="cd00472">
    <property type="entry name" value="Ribosomal_L24e_L24"/>
    <property type="match status" value="1"/>
</dbReference>
<dbReference type="Pfam" id="PF01246">
    <property type="entry name" value="Ribosomal_L24e"/>
    <property type="match status" value="1"/>
</dbReference>
<dbReference type="Proteomes" id="UP000054248">
    <property type="component" value="Unassembled WGS sequence"/>
</dbReference>
<feature type="region of interest" description="Disordered" evidence="4">
    <location>
        <begin position="109"/>
        <end position="154"/>
    </location>
</feature>
<dbReference type="Gene3D" id="6.10.250.1270">
    <property type="match status" value="1"/>
</dbReference>
<dbReference type="OrthoDB" id="1727108at2759"/>
<dbReference type="PANTHER" id="PTHR10792:SF1">
    <property type="entry name" value="RIBOSOMAL PROTEIN L24"/>
    <property type="match status" value="1"/>
</dbReference>
<organism evidence="6 7">
    <name type="scientific">Tulasnella calospora MUT 4182</name>
    <dbReference type="NCBI Taxonomy" id="1051891"/>
    <lineage>
        <taxon>Eukaryota</taxon>
        <taxon>Fungi</taxon>
        <taxon>Dikarya</taxon>
        <taxon>Basidiomycota</taxon>
        <taxon>Agaricomycotina</taxon>
        <taxon>Agaricomycetes</taxon>
        <taxon>Cantharellales</taxon>
        <taxon>Tulasnellaceae</taxon>
        <taxon>Tulasnella</taxon>
    </lineage>
</organism>
<evidence type="ECO:0000313" key="7">
    <source>
        <dbReference type="Proteomes" id="UP000054248"/>
    </source>
</evidence>
<proteinExistence type="inferred from homology"/>
<dbReference type="PANTHER" id="PTHR10792">
    <property type="entry name" value="60S RIBOSOMAL PROTEIN L24"/>
    <property type="match status" value="1"/>
</dbReference>
<reference evidence="7" key="2">
    <citation type="submission" date="2015-01" db="EMBL/GenBank/DDBJ databases">
        <title>Evolutionary Origins and Diversification of the Mycorrhizal Mutualists.</title>
        <authorList>
            <consortium name="DOE Joint Genome Institute"/>
            <consortium name="Mycorrhizal Genomics Consortium"/>
            <person name="Kohler A."/>
            <person name="Kuo A."/>
            <person name="Nagy L.G."/>
            <person name="Floudas D."/>
            <person name="Copeland A."/>
            <person name="Barry K.W."/>
            <person name="Cichocki N."/>
            <person name="Veneault-Fourrey C."/>
            <person name="LaButti K."/>
            <person name="Lindquist E.A."/>
            <person name="Lipzen A."/>
            <person name="Lundell T."/>
            <person name="Morin E."/>
            <person name="Murat C."/>
            <person name="Riley R."/>
            <person name="Ohm R."/>
            <person name="Sun H."/>
            <person name="Tunlid A."/>
            <person name="Henrissat B."/>
            <person name="Grigoriev I.V."/>
            <person name="Hibbett D.S."/>
            <person name="Martin F."/>
        </authorList>
    </citation>
    <scope>NUCLEOTIDE SEQUENCE [LARGE SCALE GENOMIC DNA]</scope>
    <source>
        <strain evidence="7">MUT 4182</strain>
    </source>
</reference>
<dbReference type="GO" id="GO:0022625">
    <property type="term" value="C:cytosolic large ribosomal subunit"/>
    <property type="evidence" value="ECO:0007669"/>
    <property type="project" value="TreeGrafter"/>
</dbReference>
<dbReference type="InterPro" id="IPR000988">
    <property type="entry name" value="Ribosomal_eL24-rel_N"/>
</dbReference>
<dbReference type="EMBL" id="KN822953">
    <property type="protein sequence ID" value="KIO32618.1"/>
    <property type="molecule type" value="Genomic_DNA"/>
</dbReference>
<evidence type="ECO:0000259" key="5">
    <source>
        <dbReference type="Pfam" id="PF01246"/>
    </source>
</evidence>
<evidence type="ECO:0000313" key="6">
    <source>
        <dbReference type="EMBL" id="KIO32618.1"/>
    </source>
</evidence>
<dbReference type="GO" id="GO:0002181">
    <property type="term" value="P:cytoplasmic translation"/>
    <property type="evidence" value="ECO:0007669"/>
    <property type="project" value="TreeGrafter"/>
</dbReference>
<dbReference type="Gene3D" id="2.30.170.20">
    <property type="entry name" value="Ribosomal protein L24e"/>
    <property type="match status" value="1"/>
</dbReference>
<keyword evidence="2" id="KW-0689">Ribosomal protein</keyword>
<feature type="non-terminal residue" evidence="6">
    <location>
        <position position="1"/>
    </location>
</feature>
<dbReference type="InterPro" id="IPR038630">
    <property type="entry name" value="L24e/L24_sf"/>
</dbReference>
<gene>
    <name evidence="6" type="ORF">M407DRAFT_241325</name>
</gene>
<dbReference type="SUPFAM" id="SSF57716">
    <property type="entry name" value="Glucocorticoid receptor-like (DNA-binding domain)"/>
    <property type="match status" value="1"/>
</dbReference>
<sequence length="154" mass="17007">VKVEIDSFSGHKIYPSRGRIFVRGDSKIFRFSKPKHESMFKQRKNPRVIAWTQVYRRQHKKGVADQVQKKKTRKTVKSQRGYAGLSLADLAAKKAESPAARLAAREAAINKAKQEKKAAATKDGKPKAARPAGQASGPKVSKQQMKNAPGKGGR</sequence>
<evidence type="ECO:0000256" key="4">
    <source>
        <dbReference type="SAM" id="MobiDB-lite"/>
    </source>
</evidence>
<dbReference type="HOGENOM" id="CLU_106411_1_0_1"/>
<feature type="domain" description="Large ribosomal subunit protein eL24-related N-terminal" evidence="5">
    <location>
        <begin position="2"/>
        <end position="65"/>
    </location>
</feature>
<dbReference type="InterPro" id="IPR056366">
    <property type="entry name" value="Ribosomal_eL24"/>
</dbReference>
<dbReference type="STRING" id="1051891.A0A0C3LF57"/>